<organism evidence="5 6">
    <name type="scientific">Acidocella aromatica</name>
    <dbReference type="NCBI Taxonomy" id="1303579"/>
    <lineage>
        <taxon>Bacteria</taxon>
        <taxon>Pseudomonadati</taxon>
        <taxon>Pseudomonadota</taxon>
        <taxon>Alphaproteobacteria</taxon>
        <taxon>Acetobacterales</taxon>
        <taxon>Acidocellaceae</taxon>
        <taxon>Acidocella</taxon>
    </lineage>
</organism>
<evidence type="ECO:0000313" key="5">
    <source>
        <dbReference type="EMBL" id="MBB5374259.1"/>
    </source>
</evidence>
<dbReference type="NCBIfam" id="NF004127">
    <property type="entry name" value="PRK05617.1"/>
    <property type="match status" value="1"/>
</dbReference>
<dbReference type="FunFam" id="3.90.226.10:FF:000026">
    <property type="entry name" value="3-hydroxyisobutyryl-CoA hydrolase, mitochondrial"/>
    <property type="match status" value="1"/>
</dbReference>
<dbReference type="SUPFAM" id="SSF52096">
    <property type="entry name" value="ClpP/crotonase"/>
    <property type="match status" value="1"/>
</dbReference>
<dbReference type="GO" id="GO:0016829">
    <property type="term" value="F:lyase activity"/>
    <property type="evidence" value="ECO:0007669"/>
    <property type="project" value="UniProtKB-KW"/>
</dbReference>
<dbReference type="InterPro" id="IPR029045">
    <property type="entry name" value="ClpP/crotonase-like_dom_sf"/>
</dbReference>
<comment type="caution">
    <text evidence="5">The sequence shown here is derived from an EMBL/GenBank/DDBJ whole genome shotgun (WGS) entry which is preliminary data.</text>
</comment>
<keyword evidence="6" id="KW-1185">Reference proteome</keyword>
<keyword evidence="5" id="KW-0456">Lyase</keyword>
<feature type="domain" description="Enoyl-CoA hydratase/isomerase" evidence="4">
    <location>
        <begin position="16"/>
        <end position="341"/>
    </location>
</feature>
<keyword evidence="3" id="KW-0378">Hydrolase</keyword>
<evidence type="ECO:0000256" key="1">
    <source>
        <dbReference type="ARBA" id="ARBA00001709"/>
    </source>
</evidence>
<protein>
    <recommendedName>
        <fullName evidence="2">3-hydroxyisobutyryl-CoA hydrolase</fullName>
        <ecNumber evidence="2">3.1.2.4</ecNumber>
    </recommendedName>
</protein>
<dbReference type="RefSeq" id="WP_183267283.1">
    <property type="nucleotide sequence ID" value="NZ_JACHFJ010000014.1"/>
</dbReference>
<dbReference type="PANTHER" id="PTHR43176">
    <property type="entry name" value="3-HYDROXYISOBUTYRYL-COA HYDROLASE-RELATED"/>
    <property type="match status" value="1"/>
</dbReference>
<dbReference type="GO" id="GO:0003860">
    <property type="term" value="F:3-hydroxyisobutyryl-CoA hydrolase activity"/>
    <property type="evidence" value="ECO:0007669"/>
    <property type="project" value="UniProtKB-EC"/>
</dbReference>
<proteinExistence type="predicted"/>
<comment type="catalytic activity">
    <reaction evidence="1">
        <text>3-hydroxy-2-methylpropanoyl-CoA + H2O = 3-hydroxy-2-methylpropanoate + CoA + H(+)</text>
        <dbReference type="Rhea" id="RHEA:20888"/>
        <dbReference type="ChEBI" id="CHEBI:11805"/>
        <dbReference type="ChEBI" id="CHEBI:15377"/>
        <dbReference type="ChEBI" id="CHEBI:15378"/>
        <dbReference type="ChEBI" id="CHEBI:57287"/>
        <dbReference type="ChEBI" id="CHEBI:57340"/>
        <dbReference type="EC" id="3.1.2.4"/>
    </reaction>
</comment>
<dbReference type="Gene3D" id="3.90.226.10">
    <property type="entry name" value="2-enoyl-CoA Hydratase, Chain A, domain 1"/>
    <property type="match status" value="1"/>
</dbReference>
<evidence type="ECO:0000259" key="4">
    <source>
        <dbReference type="Pfam" id="PF16113"/>
    </source>
</evidence>
<dbReference type="CDD" id="cd06558">
    <property type="entry name" value="crotonase-like"/>
    <property type="match status" value="1"/>
</dbReference>
<dbReference type="EC" id="3.1.2.4" evidence="2"/>
<name>A0A840VQ68_9PROT</name>
<dbReference type="Pfam" id="PF16113">
    <property type="entry name" value="ECH_2"/>
    <property type="match status" value="1"/>
</dbReference>
<dbReference type="AlphaFoldDB" id="A0A840VQ68"/>
<reference evidence="5 6" key="1">
    <citation type="submission" date="2020-08" db="EMBL/GenBank/DDBJ databases">
        <title>Genomic Encyclopedia of Type Strains, Phase IV (KMG-IV): sequencing the most valuable type-strain genomes for metagenomic binning, comparative biology and taxonomic classification.</title>
        <authorList>
            <person name="Goeker M."/>
        </authorList>
    </citation>
    <scope>NUCLEOTIDE SEQUENCE [LARGE SCALE GENOMIC DNA]</scope>
    <source>
        <strain evidence="5 6">DSM 27026</strain>
    </source>
</reference>
<evidence type="ECO:0000256" key="2">
    <source>
        <dbReference type="ARBA" id="ARBA00011915"/>
    </source>
</evidence>
<sequence>MAETPDILVERAGALGRIRLNRPKALNSLTFEMVQHIQAALTRFEDDPAVGALLITGEGERGLCAGGDIRALYDNRDKALDFGPTFFRTEYRMNAHIAEYKKPYIALMDGITMGGGVGVSAHGSVRIVTERTRMAMPETGIGFFPDVGGTWLLAHAPGEVGTFMGLTGDGFGGADAIYAGFADHFVPSEKLPAMLDALTTLPVSATLADIRALVQDFAQNVIPPMTAHRAEIDAAFAHDSVEEIVSALKASGSEFAQKTLAVMAQKSPTSMKVTLRLLRLARADKSLKDALEREFAAVHTVLASDEFYEGVRAAVVDKDRNPKWRPATLEEVDAALVDSYFQNSPDKLF</sequence>
<dbReference type="EMBL" id="JACHFJ010000014">
    <property type="protein sequence ID" value="MBB5374259.1"/>
    <property type="molecule type" value="Genomic_DNA"/>
</dbReference>
<accession>A0A840VQ68</accession>
<dbReference type="Proteomes" id="UP000553706">
    <property type="component" value="Unassembled WGS sequence"/>
</dbReference>
<evidence type="ECO:0000256" key="3">
    <source>
        <dbReference type="ARBA" id="ARBA00022801"/>
    </source>
</evidence>
<dbReference type="GO" id="GO:0005829">
    <property type="term" value="C:cytosol"/>
    <property type="evidence" value="ECO:0007669"/>
    <property type="project" value="TreeGrafter"/>
</dbReference>
<evidence type="ECO:0000313" key="6">
    <source>
        <dbReference type="Proteomes" id="UP000553706"/>
    </source>
</evidence>
<dbReference type="InterPro" id="IPR032259">
    <property type="entry name" value="HIBYL-CoA-H"/>
</dbReference>
<dbReference type="InterPro" id="IPR045004">
    <property type="entry name" value="ECH_dom"/>
</dbReference>
<dbReference type="PANTHER" id="PTHR43176:SF3">
    <property type="entry name" value="3-HYDROXYISOBUTYRYL-COA HYDROLASE, MITOCHONDRIAL"/>
    <property type="match status" value="1"/>
</dbReference>
<dbReference type="GO" id="GO:0006574">
    <property type="term" value="P:L-valine catabolic process"/>
    <property type="evidence" value="ECO:0007669"/>
    <property type="project" value="TreeGrafter"/>
</dbReference>
<gene>
    <name evidence="5" type="ORF">HNP71_002531</name>
</gene>